<keyword evidence="2" id="KW-1133">Transmembrane helix</keyword>
<dbReference type="EMBL" id="RGET01000004">
    <property type="protein sequence ID" value="NBN87595.1"/>
    <property type="molecule type" value="Genomic_DNA"/>
</dbReference>
<feature type="transmembrane region" description="Helical" evidence="2">
    <location>
        <begin position="69"/>
        <end position="93"/>
    </location>
</feature>
<evidence type="ECO:0000313" key="3">
    <source>
        <dbReference type="EMBL" id="NBN87595.1"/>
    </source>
</evidence>
<feature type="region of interest" description="Disordered" evidence="1">
    <location>
        <begin position="11"/>
        <end position="40"/>
    </location>
</feature>
<dbReference type="AlphaFoldDB" id="A0A964UZ48"/>
<comment type="caution">
    <text evidence="3">The sequence shown here is derived from an EMBL/GenBank/DDBJ whole genome shotgun (WGS) entry which is preliminary data.</text>
</comment>
<feature type="compositionally biased region" description="Basic and acidic residues" evidence="1">
    <location>
        <begin position="18"/>
        <end position="32"/>
    </location>
</feature>
<dbReference type="Proteomes" id="UP000713222">
    <property type="component" value="Unassembled WGS sequence"/>
</dbReference>
<reference evidence="3" key="1">
    <citation type="submission" date="2018-10" db="EMBL/GenBank/DDBJ databases">
        <title>Iterative Subtractive Binning of Freshwater Chronoseries Metagenomes Recovers Nearly Complete Genomes from over Four Hundred Novel Species.</title>
        <authorList>
            <person name="Rodriguez-R L.M."/>
            <person name="Tsementzi D."/>
            <person name="Luo C."/>
            <person name="Konstantinidis K.T."/>
        </authorList>
    </citation>
    <scope>NUCLEOTIDE SEQUENCE</scope>
    <source>
        <strain evidence="3">WB7_6_001</strain>
    </source>
</reference>
<sequence length="94" mass="10243">MGVLSAACILSGTPRGSRMSDDEQRQQPDKPAKRQTTRRQRAIQIDAPGLEADISEETAQTFLDYTGSAWVWVVLAIALSIVVLAVCLGLSWLI</sequence>
<keyword evidence="2" id="KW-0472">Membrane</keyword>
<protein>
    <submittedName>
        <fullName evidence="3">Uncharacterized protein</fullName>
    </submittedName>
</protein>
<evidence type="ECO:0000256" key="1">
    <source>
        <dbReference type="SAM" id="MobiDB-lite"/>
    </source>
</evidence>
<evidence type="ECO:0000313" key="4">
    <source>
        <dbReference type="Proteomes" id="UP000713222"/>
    </source>
</evidence>
<keyword evidence="2" id="KW-0812">Transmembrane</keyword>
<organism evidence="3 4">
    <name type="scientific">Candidatus Fonsibacter lacus</name>
    <dbReference type="NCBI Taxonomy" id="2576439"/>
    <lineage>
        <taxon>Bacteria</taxon>
        <taxon>Pseudomonadati</taxon>
        <taxon>Pseudomonadota</taxon>
        <taxon>Alphaproteobacteria</taxon>
        <taxon>Candidatus Pelagibacterales</taxon>
        <taxon>Candidatus Pelagibacterales incertae sedis</taxon>
        <taxon>Candidatus Fonsibacter</taxon>
    </lineage>
</organism>
<gene>
    <name evidence="3" type="ORF">EBV32_00655</name>
</gene>
<name>A0A964UZ48_9PROT</name>
<proteinExistence type="predicted"/>
<accession>A0A964UZ48</accession>
<evidence type="ECO:0000256" key="2">
    <source>
        <dbReference type="SAM" id="Phobius"/>
    </source>
</evidence>